<sequence>MNNLSSSHFSTRSPSCIGLPPDYWRDSNRVTRIARKWLAPQNIRFAITGVISAVLLSLMNPASAATALYTNEASFISAAETILDDANIPLRLENFGSFSIGTDLPITASGIVISSTQTTPGPAQIRSTAESGDSKSIYSNSANSLITFDLSGLVGGGVNAFGFDLRDFGTDSPTAFSMVAGSGQVILHTRIPNALPAGNLLFAGAIDRTNLITTVTVTNTASDDVIYIDNLRFGSVTAIPEPSSASTFFIAGLAWCACSRRCRKKGSPAHA</sequence>
<dbReference type="Proteomes" id="UP000315471">
    <property type="component" value="Unassembled WGS sequence"/>
</dbReference>
<reference evidence="1 2" key="1">
    <citation type="submission" date="2019-02" db="EMBL/GenBank/DDBJ databases">
        <title>Deep-cultivation of Planctomycetes and their phenomic and genomic characterization uncovers novel biology.</title>
        <authorList>
            <person name="Wiegand S."/>
            <person name="Jogler M."/>
            <person name="Boedeker C."/>
            <person name="Pinto D."/>
            <person name="Vollmers J."/>
            <person name="Rivas-Marin E."/>
            <person name="Kohn T."/>
            <person name="Peeters S.H."/>
            <person name="Heuer A."/>
            <person name="Rast P."/>
            <person name="Oberbeckmann S."/>
            <person name="Bunk B."/>
            <person name="Jeske O."/>
            <person name="Meyerdierks A."/>
            <person name="Storesund J.E."/>
            <person name="Kallscheuer N."/>
            <person name="Luecker S."/>
            <person name="Lage O.M."/>
            <person name="Pohl T."/>
            <person name="Merkel B.J."/>
            <person name="Hornburger P."/>
            <person name="Mueller R.-W."/>
            <person name="Bruemmer F."/>
            <person name="Labrenz M."/>
            <person name="Spormann A.M."/>
            <person name="Op Den Camp H."/>
            <person name="Overmann J."/>
            <person name="Amann R."/>
            <person name="Jetten M.S.M."/>
            <person name="Mascher T."/>
            <person name="Medema M.H."/>
            <person name="Devos D.P."/>
            <person name="Kaster A.-K."/>
            <person name="Ovreas L."/>
            <person name="Rohde M."/>
            <person name="Galperin M.Y."/>
            <person name="Jogler C."/>
        </authorList>
    </citation>
    <scope>NUCLEOTIDE SEQUENCE [LARGE SCALE GENOMIC DNA]</scope>
    <source>
        <strain evidence="1 2">Q31b</strain>
    </source>
</reference>
<organism evidence="1 2">
    <name type="scientific">Novipirellula aureliae</name>
    <dbReference type="NCBI Taxonomy" id="2527966"/>
    <lineage>
        <taxon>Bacteria</taxon>
        <taxon>Pseudomonadati</taxon>
        <taxon>Planctomycetota</taxon>
        <taxon>Planctomycetia</taxon>
        <taxon>Pirellulales</taxon>
        <taxon>Pirellulaceae</taxon>
        <taxon>Novipirellula</taxon>
    </lineage>
</organism>
<evidence type="ECO:0000313" key="2">
    <source>
        <dbReference type="Proteomes" id="UP000315471"/>
    </source>
</evidence>
<evidence type="ECO:0008006" key="3">
    <source>
        <dbReference type="Google" id="ProtNLM"/>
    </source>
</evidence>
<accession>A0A5C6E614</accession>
<dbReference type="AlphaFoldDB" id="A0A5C6E614"/>
<name>A0A5C6E614_9BACT</name>
<dbReference type="EMBL" id="SJPY01000002">
    <property type="protein sequence ID" value="TWU44362.1"/>
    <property type="molecule type" value="Genomic_DNA"/>
</dbReference>
<proteinExistence type="predicted"/>
<keyword evidence="2" id="KW-1185">Reference proteome</keyword>
<protein>
    <recommendedName>
        <fullName evidence="3">PEP-CTERM protein-sorting domain-containing protein</fullName>
    </recommendedName>
</protein>
<comment type="caution">
    <text evidence="1">The sequence shown here is derived from an EMBL/GenBank/DDBJ whole genome shotgun (WGS) entry which is preliminary data.</text>
</comment>
<evidence type="ECO:0000313" key="1">
    <source>
        <dbReference type="EMBL" id="TWU44362.1"/>
    </source>
</evidence>
<gene>
    <name evidence="1" type="ORF">Q31b_18980</name>
</gene>